<keyword evidence="1" id="KW-0813">Transport</keyword>
<proteinExistence type="inferred from homology"/>
<keyword evidence="1" id="KW-0539">Nucleus</keyword>
<dbReference type="OrthoDB" id="756838at2759"/>
<evidence type="ECO:0000256" key="1">
    <source>
        <dbReference type="RuleBase" id="RU365057"/>
    </source>
</evidence>
<dbReference type="PANTHER" id="PTHR12730">
    <property type="entry name" value="HSDA/SDA1-RELATED"/>
    <property type="match status" value="1"/>
</dbReference>
<comment type="caution">
    <text evidence="2">The sequence shown here is derived from an EMBL/GenBank/DDBJ whole genome shotgun (WGS) entry which is preliminary data.</text>
</comment>
<keyword evidence="1" id="KW-0653">Protein transport</keyword>
<dbReference type="EMBL" id="JADCNL010000002">
    <property type="protein sequence ID" value="KAG0493139.1"/>
    <property type="molecule type" value="Genomic_DNA"/>
</dbReference>
<comment type="subcellular location">
    <subcellularLocation>
        <location evidence="1">Nucleus</location>
        <location evidence="1">Nucleolus</location>
    </subcellularLocation>
</comment>
<dbReference type="GO" id="GO:0042273">
    <property type="term" value="P:ribosomal large subunit biogenesis"/>
    <property type="evidence" value="ECO:0007669"/>
    <property type="project" value="UniProtKB-UniRule"/>
</dbReference>
<protein>
    <recommendedName>
        <fullName evidence="1">Protein SDA1</fullName>
    </recommendedName>
</protein>
<dbReference type="InterPro" id="IPR027312">
    <property type="entry name" value="Sda1"/>
</dbReference>
<dbReference type="PANTHER" id="PTHR12730:SF0">
    <property type="entry name" value="PROTEIN SDA1 HOMOLOG"/>
    <property type="match status" value="1"/>
</dbReference>
<evidence type="ECO:0000313" key="3">
    <source>
        <dbReference type="Proteomes" id="UP000636800"/>
    </source>
</evidence>
<dbReference type="GO" id="GO:0005730">
    <property type="term" value="C:nucleolus"/>
    <property type="evidence" value="ECO:0007669"/>
    <property type="project" value="UniProtKB-SubCell"/>
</dbReference>
<dbReference type="AlphaFoldDB" id="A0A835RPV1"/>
<name>A0A835RPV1_VANPL</name>
<evidence type="ECO:0000313" key="2">
    <source>
        <dbReference type="EMBL" id="KAG0493139.1"/>
    </source>
</evidence>
<dbReference type="Proteomes" id="UP000636800">
    <property type="component" value="Chromosome 2"/>
</dbReference>
<organism evidence="2 3">
    <name type="scientific">Vanilla planifolia</name>
    <name type="common">Vanilla</name>
    <dbReference type="NCBI Taxonomy" id="51239"/>
    <lineage>
        <taxon>Eukaryota</taxon>
        <taxon>Viridiplantae</taxon>
        <taxon>Streptophyta</taxon>
        <taxon>Embryophyta</taxon>
        <taxon>Tracheophyta</taxon>
        <taxon>Spermatophyta</taxon>
        <taxon>Magnoliopsida</taxon>
        <taxon>Liliopsida</taxon>
        <taxon>Asparagales</taxon>
        <taxon>Orchidaceae</taxon>
        <taxon>Vanilloideae</taxon>
        <taxon>Vanilleae</taxon>
        <taxon>Vanilla</taxon>
    </lineage>
</organism>
<gene>
    <name evidence="2" type="ORF">HPP92_006537</name>
</gene>
<dbReference type="GO" id="GO:0000055">
    <property type="term" value="P:ribosomal large subunit export from nucleus"/>
    <property type="evidence" value="ECO:0007669"/>
    <property type="project" value="UniProtKB-UniRule"/>
</dbReference>
<comment type="function">
    <text evidence="1">Required for 60S pre-ribosomal subunits export to the cytoplasm.</text>
</comment>
<comment type="similarity">
    <text evidence="1">Belongs to the SDA1 family.</text>
</comment>
<keyword evidence="1" id="KW-0690">Ribosome biogenesis</keyword>
<reference evidence="2 3" key="1">
    <citation type="journal article" date="2020" name="Nat. Food">
        <title>A phased Vanilla planifolia genome enables genetic improvement of flavour and production.</title>
        <authorList>
            <person name="Hasing T."/>
            <person name="Tang H."/>
            <person name="Brym M."/>
            <person name="Khazi F."/>
            <person name="Huang T."/>
            <person name="Chambers A.H."/>
        </authorList>
    </citation>
    <scope>NUCLEOTIDE SEQUENCE [LARGE SCALE GENOMIC DNA]</scope>
    <source>
        <tissue evidence="2">Leaf</tissue>
    </source>
</reference>
<sequence length="198" mass="22577">MKLDPEGYEAELLLLFATSKCPYFSSFSNPRSVRRLTWWQIVELDVPLELFLDLRIGEEELRARRVMVSALSILLGYERVDDDDDSEASSDEDDECTCEIIRFILLGHDCFHDVLDYITAAHQTKAQICPSFLVKKDRGRPIDSKARRKAFGEVSATNDVPGVELLKQDDDEPLYSSYEDEIIDYGSEAKNDSSPIDK</sequence>
<accession>A0A835RPV1</accession>
<keyword evidence="3" id="KW-1185">Reference proteome</keyword>
<dbReference type="GO" id="GO:0015031">
    <property type="term" value="P:protein transport"/>
    <property type="evidence" value="ECO:0007669"/>
    <property type="project" value="UniProtKB-KW"/>
</dbReference>